<dbReference type="SMART" id="SM00028">
    <property type="entry name" value="TPR"/>
    <property type="match status" value="3"/>
</dbReference>
<sequence length="495" mass="56195">MDQAVKMKTADQAIFRSKFDKWPRFYQNSVFAGDVVKEARGMAFGPMLSEAEKLKALGNGALGEGDFMKANHCYEQALSVFKYAENVDPDWKSKGMRDDSLVERSYLCASSSEESAVRGFMKSVYLNLALVCQKTGEWDIAIQACDECLEIEDDNAKALYRRAMSRVAPKSSGGVEQEMAMEDLIRASDSNPGDKTIAKELRAMRQKVKEQRKKDKLTFTGMFERGEVYTKDEELLVRDRLEKAERSAARAKVMGTGEEDNLDRRIYEADALYNVYMKQGRLKEAEELGKKVEEAKEGRRKIREGRGGGIDFDNPTAKMVEDAKERGIDLNDPQVKDMLKRLKEEKEGKPVGEEPSYDGETRGKLMEMVKDMEGRELRECLKEMGLDAAEGKKEEEYREMFVKALMDGKKIPSNWRPTPRISPFTQKVLSFLGAGSKSWWGNLRVSLIVLFFMVAYRVITVGMARGGPRVRVPYVEEVVRDGEGVSRGWEESEEF</sequence>
<dbReference type="InterPro" id="IPR019734">
    <property type="entry name" value="TPR_rpt"/>
</dbReference>
<dbReference type="SUPFAM" id="SSF48452">
    <property type="entry name" value="TPR-like"/>
    <property type="match status" value="1"/>
</dbReference>
<accession>A0A9W7CCB1</accession>
<keyword evidence="5" id="KW-1133">Transmembrane helix</keyword>
<evidence type="ECO:0000256" key="2">
    <source>
        <dbReference type="ARBA" id="ARBA00013194"/>
    </source>
</evidence>
<evidence type="ECO:0000256" key="1">
    <source>
        <dbReference type="ARBA" id="ARBA00000971"/>
    </source>
</evidence>
<keyword evidence="4" id="KW-0413">Isomerase</keyword>
<dbReference type="AlphaFoldDB" id="A0A9W7CCB1"/>
<comment type="catalytic activity">
    <reaction evidence="1">
        <text>[protein]-peptidylproline (omega=180) = [protein]-peptidylproline (omega=0)</text>
        <dbReference type="Rhea" id="RHEA:16237"/>
        <dbReference type="Rhea" id="RHEA-COMP:10747"/>
        <dbReference type="Rhea" id="RHEA-COMP:10748"/>
        <dbReference type="ChEBI" id="CHEBI:83833"/>
        <dbReference type="ChEBI" id="CHEBI:83834"/>
        <dbReference type="EC" id="5.2.1.8"/>
    </reaction>
</comment>
<dbReference type="EC" id="5.2.1.8" evidence="2"/>
<evidence type="ECO:0000256" key="5">
    <source>
        <dbReference type="SAM" id="Phobius"/>
    </source>
</evidence>
<evidence type="ECO:0000313" key="7">
    <source>
        <dbReference type="Proteomes" id="UP001165082"/>
    </source>
</evidence>
<protein>
    <recommendedName>
        <fullName evidence="2">peptidylprolyl isomerase</fullName>
        <ecNumber evidence="2">5.2.1.8</ecNumber>
    </recommendedName>
</protein>
<comment type="caution">
    <text evidence="6">The sequence shown here is derived from an EMBL/GenBank/DDBJ whole genome shotgun (WGS) entry which is preliminary data.</text>
</comment>
<organism evidence="6 7">
    <name type="scientific">Triparma retinervis</name>
    <dbReference type="NCBI Taxonomy" id="2557542"/>
    <lineage>
        <taxon>Eukaryota</taxon>
        <taxon>Sar</taxon>
        <taxon>Stramenopiles</taxon>
        <taxon>Ochrophyta</taxon>
        <taxon>Bolidophyceae</taxon>
        <taxon>Parmales</taxon>
        <taxon>Triparmaceae</taxon>
        <taxon>Triparma</taxon>
    </lineage>
</organism>
<dbReference type="EMBL" id="BRXZ01000194">
    <property type="protein sequence ID" value="GMI07190.1"/>
    <property type="molecule type" value="Genomic_DNA"/>
</dbReference>
<feature type="transmembrane region" description="Helical" evidence="5">
    <location>
        <begin position="439"/>
        <end position="459"/>
    </location>
</feature>
<dbReference type="Gene3D" id="1.25.40.10">
    <property type="entry name" value="Tetratricopeptide repeat domain"/>
    <property type="match status" value="1"/>
</dbReference>
<keyword evidence="5" id="KW-0472">Membrane</keyword>
<dbReference type="InterPro" id="IPR011990">
    <property type="entry name" value="TPR-like_helical_dom_sf"/>
</dbReference>
<dbReference type="GO" id="GO:0003755">
    <property type="term" value="F:peptidyl-prolyl cis-trans isomerase activity"/>
    <property type="evidence" value="ECO:0007669"/>
    <property type="project" value="UniProtKB-EC"/>
</dbReference>
<proteinExistence type="predicted"/>
<dbReference type="PANTHER" id="PTHR46512">
    <property type="entry name" value="PEPTIDYLPROLYL ISOMERASE"/>
    <property type="match status" value="1"/>
</dbReference>
<dbReference type="PANTHER" id="PTHR46512:SF9">
    <property type="entry name" value="PEPTIDYLPROLYL ISOMERASE"/>
    <property type="match status" value="1"/>
</dbReference>
<dbReference type="Proteomes" id="UP001165082">
    <property type="component" value="Unassembled WGS sequence"/>
</dbReference>
<evidence type="ECO:0000313" key="6">
    <source>
        <dbReference type="EMBL" id="GMI07190.1"/>
    </source>
</evidence>
<gene>
    <name evidence="6" type="ORF">TrRE_jg4931</name>
</gene>
<keyword evidence="3" id="KW-0697">Rotamase</keyword>
<keyword evidence="5" id="KW-0812">Transmembrane</keyword>
<evidence type="ECO:0000256" key="3">
    <source>
        <dbReference type="ARBA" id="ARBA00023110"/>
    </source>
</evidence>
<dbReference type="OrthoDB" id="298012at2759"/>
<name>A0A9W7CCB1_9STRA</name>
<dbReference type="InterPro" id="IPR050754">
    <property type="entry name" value="FKBP4/5/8-like"/>
</dbReference>
<evidence type="ECO:0000256" key="4">
    <source>
        <dbReference type="ARBA" id="ARBA00023235"/>
    </source>
</evidence>
<keyword evidence="7" id="KW-1185">Reference proteome</keyword>
<reference evidence="6" key="1">
    <citation type="submission" date="2022-07" db="EMBL/GenBank/DDBJ databases">
        <title>Genome analysis of Parmales, a sister group of diatoms, reveals the evolutionary specialization of diatoms from phago-mixotrophs to photoautotrophs.</title>
        <authorList>
            <person name="Ban H."/>
            <person name="Sato S."/>
            <person name="Yoshikawa S."/>
            <person name="Kazumasa Y."/>
            <person name="Nakamura Y."/>
            <person name="Ichinomiya M."/>
            <person name="Saitoh K."/>
            <person name="Sato N."/>
            <person name="Blanc-Mathieu R."/>
            <person name="Endo H."/>
            <person name="Kuwata A."/>
            <person name="Ogata H."/>
        </authorList>
    </citation>
    <scope>NUCLEOTIDE SEQUENCE</scope>
</reference>